<proteinExistence type="predicted"/>
<sequence>MLKRALIISAMSMALVGCAGAPLGLDLGQKPMAGTWKGTYLCPNLKLTRQDVVMTLQDGRVPGSVNGVVEMNFVYAGQKNYMKYTVVGSNVGGHFVAKGKQILQTTRSDFTMGPISGNMPDSDTIMAEGCGRLHALKRVSSTAQQTAQR</sequence>
<dbReference type="EMBL" id="JACHLI010000001">
    <property type="protein sequence ID" value="MBB4861470.1"/>
    <property type="molecule type" value="Genomic_DNA"/>
</dbReference>
<dbReference type="AlphaFoldDB" id="A0A7W7NZM5"/>
<keyword evidence="1" id="KW-0732">Signal</keyword>
<dbReference type="RefSeq" id="WP_184585733.1">
    <property type="nucleotide sequence ID" value="NZ_JACHLI010000001.1"/>
</dbReference>
<dbReference type="Proteomes" id="UP000566995">
    <property type="component" value="Unassembled WGS sequence"/>
</dbReference>
<feature type="chain" id="PRO_5030634105" description="Lipoprotein" evidence="1">
    <location>
        <begin position="22"/>
        <end position="149"/>
    </location>
</feature>
<protein>
    <recommendedName>
        <fullName evidence="4">Lipoprotein</fullName>
    </recommendedName>
</protein>
<evidence type="ECO:0000313" key="2">
    <source>
        <dbReference type="EMBL" id="MBB4861470.1"/>
    </source>
</evidence>
<organism evidence="2 3">
    <name type="scientific">Pseudomonas nitroreducens</name>
    <dbReference type="NCBI Taxonomy" id="46680"/>
    <lineage>
        <taxon>Bacteria</taxon>
        <taxon>Pseudomonadati</taxon>
        <taxon>Pseudomonadota</taxon>
        <taxon>Gammaproteobacteria</taxon>
        <taxon>Pseudomonadales</taxon>
        <taxon>Pseudomonadaceae</taxon>
        <taxon>Pseudomonas</taxon>
    </lineage>
</organism>
<reference evidence="2 3" key="1">
    <citation type="submission" date="2020-08" db="EMBL/GenBank/DDBJ databases">
        <title>Functional genomics of gut bacteria from endangered species of beetles.</title>
        <authorList>
            <person name="Carlos-Shanley C."/>
        </authorList>
    </citation>
    <scope>NUCLEOTIDE SEQUENCE [LARGE SCALE GENOMIC DNA]</scope>
    <source>
        <strain evidence="2 3">S00179</strain>
    </source>
</reference>
<evidence type="ECO:0000313" key="3">
    <source>
        <dbReference type="Proteomes" id="UP000566995"/>
    </source>
</evidence>
<evidence type="ECO:0000256" key="1">
    <source>
        <dbReference type="SAM" id="SignalP"/>
    </source>
</evidence>
<feature type="signal peptide" evidence="1">
    <location>
        <begin position="1"/>
        <end position="21"/>
    </location>
</feature>
<comment type="caution">
    <text evidence="2">The sequence shown here is derived from an EMBL/GenBank/DDBJ whole genome shotgun (WGS) entry which is preliminary data.</text>
</comment>
<evidence type="ECO:0008006" key="4">
    <source>
        <dbReference type="Google" id="ProtNLM"/>
    </source>
</evidence>
<accession>A0A7W7NZM5</accession>
<gene>
    <name evidence="2" type="ORF">HNP46_000281</name>
</gene>
<dbReference type="PROSITE" id="PS51257">
    <property type="entry name" value="PROKAR_LIPOPROTEIN"/>
    <property type="match status" value="1"/>
</dbReference>
<name>A0A7W7NZM5_PSENT</name>